<organism evidence="2 3">
    <name type="scientific">Trichobilharzia regenti</name>
    <name type="common">Nasal bird schistosome</name>
    <dbReference type="NCBI Taxonomy" id="157069"/>
    <lineage>
        <taxon>Eukaryota</taxon>
        <taxon>Metazoa</taxon>
        <taxon>Spiralia</taxon>
        <taxon>Lophotrochozoa</taxon>
        <taxon>Platyhelminthes</taxon>
        <taxon>Trematoda</taxon>
        <taxon>Digenea</taxon>
        <taxon>Strigeidida</taxon>
        <taxon>Schistosomatoidea</taxon>
        <taxon>Schistosomatidae</taxon>
        <taxon>Trichobilharzia</taxon>
    </lineage>
</organism>
<reference evidence="2" key="1">
    <citation type="submission" date="2022-06" db="EMBL/GenBank/DDBJ databases">
        <authorList>
            <person name="Berger JAMES D."/>
            <person name="Berger JAMES D."/>
        </authorList>
    </citation>
    <scope>NUCLEOTIDE SEQUENCE [LARGE SCALE GENOMIC DNA]</scope>
</reference>
<accession>A0AA85KD00</accession>
<dbReference type="WBParaSite" id="TREG1_80620.1">
    <property type="protein sequence ID" value="TREG1_80620.1"/>
    <property type="gene ID" value="TREG1_80620"/>
</dbReference>
<keyword evidence="2" id="KW-1185">Reference proteome</keyword>
<dbReference type="Proteomes" id="UP000050795">
    <property type="component" value="Unassembled WGS sequence"/>
</dbReference>
<sequence>MILLTESALSTDCISRVVLIIILLFPWISSWTCGFTSTSPLRSLLFGAIQLASRFPMGAHPLTHGFIKFTTLEDAPYSSICTQIQFERWPGERCQPMASSASV</sequence>
<evidence type="ECO:0000313" key="3">
    <source>
        <dbReference type="WBParaSite" id="TREG1_80620.1"/>
    </source>
</evidence>
<reference evidence="3" key="2">
    <citation type="submission" date="2023-11" db="UniProtKB">
        <authorList>
            <consortium name="WormBaseParasite"/>
        </authorList>
    </citation>
    <scope>IDENTIFICATION</scope>
</reference>
<feature type="transmembrane region" description="Helical" evidence="1">
    <location>
        <begin position="14"/>
        <end position="35"/>
    </location>
</feature>
<dbReference type="AlphaFoldDB" id="A0AA85KD00"/>
<keyword evidence="1" id="KW-1133">Transmembrane helix</keyword>
<protein>
    <submittedName>
        <fullName evidence="3">Uncharacterized protein</fullName>
    </submittedName>
</protein>
<proteinExistence type="predicted"/>
<keyword evidence="1" id="KW-0472">Membrane</keyword>
<name>A0AA85KD00_TRIRE</name>
<keyword evidence="1" id="KW-0812">Transmembrane</keyword>
<evidence type="ECO:0000313" key="2">
    <source>
        <dbReference type="Proteomes" id="UP000050795"/>
    </source>
</evidence>
<evidence type="ECO:0000256" key="1">
    <source>
        <dbReference type="SAM" id="Phobius"/>
    </source>
</evidence>